<accession>A0A8J5JRJ6</accession>
<organism evidence="1 2">
    <name type="scientific">Homarus americanus</name>
    <name type="common">American lobster</name>
    <dbReference type="NCBI Taxonomy" id="6706"/>
    <lineage>
        <taxon>Eukaryota</taxon>
        <taxon>Metazoa</taxon>
        <taxon>Ecdysozoa</taxon>
        <taxon>Arthropoda</taxon>
        <taxon>Crustacea</taxon>
        <taxon>Multicrustacea</taxon>
        <taxon>Malacostraca</taxon>
        <taxon>Eumalacostraca</taxon>
        <taxon>Eucarida</taxon>
        <taxon>Decapoda</taxon>
        <taxon>Pleocyemata</taxon>
        <taxon>Astacidea</taxon>
        <taxon>Nephropoidea</taxon>
        <taxon>Nephropidae</taxon>
        <taxon>Homarus</taxon>
    </lineage>
</organism>
<reference evidence="1" key="1">
    <citation type="journal article" date="2021" name="Sci. Adv.">
        <title>The American lobster genome reveals insights on longevity, neural, and immune adaptations.</title>
        <authorList>
            <person name="Polinski J.M."/>
            <person name="Zimin A.V."/>
            <person name="Clark K.F."/>
            <person name="Kohn A.B."/>
            <person name="Sadowski N."/>
            <person name="Timp W."/>
            <person name="Ptitsyn A."/>
            <person name="Khanna P."/>
            <person name="Romanova D.Y."/>
            <person name="Williams P."/>
            <person name="Greenwood S.J."/>
            <person name="Moroz L.L."/>
            <person name="Walt D.R."/>
            <person name="Bodnar A.G."/>
        </authorList>
    </citation>
    <scope>NUCLEOTIDE SEQUENCE</scope>
    <source>
        <strain evidence="1">GMGI-L3</strain>
    </source>
</reference>
<dbReference type="EMBL" id="JAHLQT010033114">
    <property type="protein sequence ID" value="KAG7159613.1"/>
    <property type="molecule type" value="Genomic_DNA"/>
</dbReference>
<protein>
    <recommendedName>
        <fullName evidence="3">DDE-1 domain-containing protein</fullName>
    </recommendedName>
</protein>
<evidence type="ECO:0000313" key="2">
    <source>
        <dbReference type="Proteomes" id="UP000747542"/>
    </source>
</evidence>
<feature type="non-terminal residue" evidence="1">
    <location>
        <position position="1"/>
    </location>
</feature>
<gene>
    <name evidence="1" type="ORF">Hamer_G004283</name>
</gene>
<proteinExistence type="predicted"/>
<comment type="caution">
    <text evidence="1">The sequence shown here is derived from an EMBL/GenBank/DDBJ whole genome shotgun (WGS) entry which is preliminary data.</text>
</comment>
<sequence length="170" mass="19497">EHLQVIWHSNKKAWIMTVLCQNYMVGYHSKHLKAYAEKQNISNKFLLICVHNFCSFPDVVTLHRDITSISQETGFQEVDEENVAEVLDSYSELSTEDLLLLEQQQRMEESTGEEENPAPMTLTLKVLSTAMDRVNTAMKPLAENDPNINRSSSVRAVVKGMLCYKELYLK</sequence>
<feature type="non-terminal residue" evidence="1">
    <location>
        <position position="170"/>
    </location>
</feature>
<name>A0A8J5JRJ6_HOMAM</name>
<dbReference type="Proteomes" id="UP000747542">
    <property type="component" value="Unassembled WGS sequence"/>
</dbReference>
<evidence type="ECO:0008006" key="3">
    <source>
        <dbReference type="Google" id="ProtNLM"/>
    </source>
</evidence>
<dbReference type="AlphaFoldDB" id="A0A8J5JRJ6"/>
<evidence type="ECO:0000313" key="1">
    <source>
        <dbReference type="EMBL" id="KAG7159613.1"/>
    </source>
</evidence>
<keyword evidence="2" id="KW-1185">Reference proteome</keyword>